<dbReference type="OrthoDB" id="10017101at2759"/>
<dbReference type="GO" id="GO:0008757">
    <property type="term" value="F:S-adenosylmethionine-dependent methyltransferase activity"/>
    <property type="evidence" value="ECO:0007669"/>
    <property type="project" value="InterPro"/>
</dbReference>
<keyword evidence="2" id="KW-0808">Transferase</keyword>
<dbReference type="GO" id="GO:0032259">
    <property type="term" value="P:methylation"/>
    <property type="evidence" value="ECO:0007669"/>
    <property type="project" value="UniProtKB-KW"/>
</dbReference>
<sequence length="294" mass="33064">MASQQELQDGSLRNRDKADTSGWSASLYNKNASFVYSPAYTNYVLDLLAAQPGERILDIGCGSGELTLTIQNIVEQQEGGIVVGTDLSSNMIEKAKANGIKHAFIADAQDLELPKDKPEYPRQFDAVFSNAALHWCKRDPLGVLTSVRKVLKPGGRIAAEMGGFMNCVDTGVRAALHDIVRSKGRDPEESDPWYFPSMEDYVKLLVTAGFEPTHMMLTPRFTSLPTDLYDWLNTFARNTFLREFSDEEASEIMREVQDRCRIDCRDTSGKWVLMYVRLRFSAICKHDDQPRSTC</sequence>
<proteinExistence type="predicted"/>
<evidence type="ECO:0000313" key="2">
    <source>
        <dbReference type="EMBL" id="KAF8909020.1"/>
    </source>
</evidence>
<dbReference type="EMBL" id="JADNYJ010000010">
    <property type="protein sequence ID" value="KAF8909020.1"/>
    <property type="molecule type" value="Genomic_DNA"/>
</dbReference>
<name>A0A9P5NUG2_GYMJU</name>
<accession>A0A9P5NUG2</accession>
<dbReference type="InterPro" id="IPR013216">
    <property type="entry name" value="Methyltransf_11"/>
</dbReference>
<evidence type="ECO:0000313" key="3">
    <source>
        <dbReference type="Proteomes" id="UP000724874"/>
    </source>
</evidence>
<dbReference type="SUPFAM" id="SSF53335">
    <property type="entry name" value="S-adenosyl-L-methionine-dependent methyltransferases"/>
    <property type="match status" value="1"/>
</dbReference>
<evidence type="ECO:0000259" key="1">
    <source>
        <dbReference type="Pfam" id="PF08241"/>
    </source>
</evidence>
<keyword evidence="3" id="KW-1185">Reference proteome</keyword>
<dbReference type="InterPro" id="IPR029063">
    <property type="entry name" value="SAM-dependent_MTases_sf"/>
</dbReference>
<feature type="domain" description="Methyltransferase type 11" evidence="1">
    <location>
        <begin position="57"/>
        <end position="158"/>
    </location>
</feature>
<dbReference type="CDD" id="cd02440">
    <property type="entry name" value="AdoMet_MTases"/>
    <property type="match status" value="1"/>
</dbReference>
<organism evidence="2 3">
    <name type="scientific">Gymnopilus junonius</name>
    <name type="common">Spectacular rustgill mushroom</name>
    <name type="synonym">Gymnopilus spectabilis subsp. junonius</name>
    <dbReference type="NCBI Taxonomy" id="109634"/>
    <lineage>
        <taxon>Eukaryota</taxon>
        <taxon>Fungi</taxon>
        <taxon>Dikarya</taxon>
        <taxon>Basidiomycota</taxon>
        <taxon>Agaricomycotina</taxon>
        <taxon>Agaricomycetes</taxon>
        <taxon>Agaricomycetidae</taxon>
        <taxon>Agaricales</taxon>
        <taxon>Agaricineae</taxon>
        <taxon>Hymenogastraceae</taxon>
        <taxon>Gymnopilus</taxon>
    </lineage>
</organism>
<dbReference type="PANTHER" id="PTHR43861">
    <property type="entry name" value="TRANS-ACONITATE 2-METHYLTRANSFERASE-RELATED"/>
    <property type="match status" value="1"/>
</dbReference>
<keyword evidence="2" id="KW-0489">Methyltransferase</keyword>
<dbReference type="Gene3D" id="3.40.50.150">
    <property type="entry name" value="Vaccinia Virus protein VP39"/>
    <property type="match status" value="1"/>
</dbReference>
<dbReference type="Proteomes" id="UP000724874">
    <property type="component" value="Unassembled WGS sequence"/>
</dbReference>
<reference evidence="2" key="1">
    <citation type="submission" date="2020-11" db="EMBL/GenBank/DDBJ databases">
        <authorList>
            <consortium name="DOE Joint Genome Institute"/>
            <person name="Ahrendt S."/>
            <person name="Riley R."/>
            <person name="Andreopoulos W."/>
            <person name="LaButti K."/>
            <person name="Pangilinan J."/>
            <person name="Ruiz-duenas F.J."/>
            <person name="Barrasa J.M."/>
            <person name="Sanchez-Garcia M."/>
            <person name="Camarero S."/>
            <person name="Miyauchi S."/>
            <person name="Serrano A."/>
            <person name="Linde D."/>
            <person name="Babiker R."/>
            <person name="Drula E."/>
            <person name="Ayuso-Fernandez I."/>
            <person name="Pacheco R."/>
            <person name="Padilla G."/>
            <person name="Ferreira P."/>
            <person name="Barriuso J."/>
            <person name="Kellner H."/>
            <person name="Castanera R."/>
            <person name="Alfaro M."/>
            <person name="Ramirez L."/>
            <person name="Pisabarro A.G."/>
            <person name="Kuo A."/>
            <person name="Tritt A."/>
            <person name="Lipzen A."/>
            <person name="He G."/>
            <person name="Yan M."/>
            <person name="Ng V."/>
            <person name="Cullen D."/>
            <person name="Martin F."/>
            <person name="Rosso M.-N."/>
            <person name="Henrissat B."/>
            <person name="Hibbett D."/>
            <person name="Martinez A.T."/>
            <person name="Grigoriev I.V."/>
        </authorList>
    </citation>
    <scope>NUCLEOTIDE SEQUENCE</scope>
    <source>
        <strain evidence="2">AH 44721</strain>
    </source>
</reference>
<protein>
    <submittedName>
        <fullName evidence="2">S-adenosyl-L-methionine-dependent methyltransferase</fullName>
    </submittedName>
</protein>
<dbReference type="AlphaFoldDB" id="A0A9P5NUG2"/>
<dbReference type="PANTHER" id="PTHR43861:SF1">
    <property type="entry name" value="TRANS-ACONITATE 2-METHYLTRANSFERASE"/>
    <property type="match status" value="1"/>
</dbReference>
<dbReference type="Pfam" id="PF08241">
    <property type="entry name" value="Methyltransf_11"/>
    <property type="match status" value="1"/>
</dbReference>
<comment type="caution">
    <text evidence="2">The sequence shown here is derived from an EMBL/GenBank/DDBJ whole genome shotgun (WGS) entry which is preliminary data.</text>
</comment>
<gene>
    <name evidence="2" type="ORF">CPB84DRAFT_1813262</name>
</gene>